<dbReference type="Proteomes" id="UP000729402">
    <property type="component" value="Unassembled WGS sequence"/>
</dbReference>
<comment type="caution">
    <text evidence="2">The sequence shown here is derived from an EMBL/GenBank/DDBJ whole genome shotgun (WGS) entry which is preliminary data.</text>
</comment>
<dbReference type="PANTHER" id="PTHR47069">
    <property type="match status" value="1"/>
</dbReference>
<organism evidence="2 3">
    <name type="scientific">Zizania palustris</name>
    <name type="common">Northern wild rice</name>
    <dbReference type="NCBI Taxonomy" id="103762"/>
    <lineage>
        <taxon>Eukaryota</taxon>
        <taxon>Viridiplantae</taxon>
        <taxon>Streptophyta</taxon>
        <taxon>Embryophyta</taxon>
        <taxon>Tracheophyta</taxon>
        <taxon>Spermatophyta</taxon>
        <taxon>Magnoliopsida</taxon>
        <taxon>Liliopsida</taxon>
        <taxon>Poales</taxon>
        <taxon>Poaceae</taxon>
        <taxon>BOP clade</taxon>
        <taxon>Oryzoideae</taxon>
        <taxon>Oryzeae</taxon>
        <taxon>Zizaniinae</taxon>
        <taxon>Zizania</taxon>
    </lineage>
</organism>
<evidence type="ECO:0000313" key="3">
    <source>
        <dbReference type="Proteomes" id="UP000729402"/>
    </source>
</evidence>
<evidence type="ECO:0000313" key="2">
    <source>
        <dbReference type="EMBL" id="KAG8089017.1"/>
    </source>
</evidence>
<reference evidence="2" key="2">
    <citation type="submission" date="2021-02" db="EMBL/GenBank/DDBJ databases">
        <authorList>
            <person name="Kimball J.A."/>
            <person name="Haas M.W."/>
            <person name="Macchietto M."/>
            <person name="Kono T."/>
            <person name="Duquette J."/>
            <person name="Shao M."/>
        </authorList>
    </citation>
    <scope>NUCLEOTIDE SEQUENCE</scope>
    <source>
        <tissue evidence="2">Fresh leaf tissue</tissue>
    </source>
</reference>
<sequence length="247" mass="28206">MRQQRGGLAPKEETREGGHNGRRSVDEAAMGWRSRQRRRMTVKGMEHDSGTTVEEKESSAYLHSFTAHDLNKGQQRDKEYVKFHYTPMENLDELEVLFQNIHVSGLSSIIPGGCENTTSVNIDDDIINIRDGDNSNEGKTMVVKRKGGRISPIPNKKKSPMIKEVKHLVDAIASSNSVASNQNENLDNEIIEQLHMVVKCGAKEGSDEHYIATKLFIKQEYRVVFRSFETEEGRIAWLKRMYENRKK</sequence>
<protein>
    <submittedName>
        <fullName evidence="2">Uncharacterized protein</fullName>
    </submittedName>
</protein>
<feature type="compositionally biased region" description="Basic and acidic residues" evidence="1">
    <location>
        <begin position="10"/>
        <end position="26"/>
    </location>
</feature>
<evidence type="ECO:0000256" key="1">
    <source>
        <dbReference type="SAM" id="MobiDB-lite"/>
    </source>
</evidence>
<feature type="compositionally biased region" description="Basic and acidic residues" evidence="1">
    <location>
        <begin position="44"/>
        <end position="57"/>
    </location>
</feature>
<keyword evidence="3" id="KW-1185">Reference proteome</keyword>
<proteinExistence type="predicted"/>
<dbReference type="EMBL" id="JAAALK010000081">
    <property type="protein sequence ID" value="KAG8089017.1"/>
    <property type="molecule type" value="Genomic_DNA"/>
</dbReference>
<feature type="region of interest" description="Disordered" evidence="1">
    <location>
        <begin position="1"/>
        <end position="57"/>
    </location>
</feature>
<reference evidence="2" key="1">
    <citation type="journal article" date="2021" name="bioRxiv">
        <title>Whole Genome Assembly and Annotation of Northern Wild Rice, Zizania palustris L., Supports a Whole Genome Duplication in the Zizania Genus.</title>
        <authorList>
            <person name="Haas M."/>
            <person name="Kono T."/>
            <person name="Macchietto M."/>
            <person name="Millas R."/>
            <person name="McGilp L."/>
            <person name="Shao M."/>
            <person name="Duquette J."/>
            <person name="Hirsch C.N."/>
            <person name="Kimball J."/>
        </authorList>
    </citation>
    <scope>NUCLEOTIDE SEQUENCE</scope>
    <source>
        <tissue evidence="2">Fresh leaf tissue</tissue>
    </source>
</reference>
<dbReference type="AlphaFoldDB" id="A0A8J5WHQ0"/>
<name>A0A8J5WHQ0_ZIZPA</name>
<dbReference type="OrthoDB" id="683117at2759"/>
<accession>A0A8J5WHQ0</accession>
<dbReference type="PANTHER" id="PTHR47069:SF11">
    <property type="entry name" value="OS04G0275550 PROTEIN"/>
    <property type="match status" value="1"/>
</dbReference>
<gene>
    <name evidence="2" type="ORF">GUJ93_ZPchr0011g28547</name>
</gene>